<reference evidence="1 2" key="2">
    <citation type="journal article" date="2012" name="BMC Genomics">
        <title>The genome of Pelobacter carbinolicus reveals surprising metabolic capabilities and physiological features.</title>
        <authorList>
            <person name="Aklujkar M."/>
            <person name="Haveman S.A."/>
            <person name="Didonato R.Jr."/>
            <person name="Chertkov O."/>
            <person name="Han C.S."/>
            <person name="Land M.L."/>
            <person name="Brown P."/>
            <person name="Lovley D.R."/>
        </authorList>
    </citation>
    <scope>NUCLEOTIDE SEQUENCE [LARGE SCALE GENOMIC DNA]</scope>
    <source>
        <strain evidence="2">DSM 2380 / NBRC 103641 / GraBd1</strain>
    </source>
</reference>
<accession>Q3A4T1</accession>
<gene>
    <name evidence="1" type="ordered locus">Pcar_1379</name>
</gene>
<protein>
    <submittedName>
        <fullName evidence="1">Uncharacterized protein</fullName>
    </submittedName>
</protein>
<proteinExistence type="predicted"/>
<organism evidence="1 2">
    <name type="scientific">Syntrophotalea carbinolica (strain DSM 2380 / NBRC 103641 / GraBd1)</name>
    <name type="common">Pelobacter carbinolicus</name>
    <dbReference type="NCBI Taxonomy" id="338963"/>
    <lineage>
        <taxon>Bacteria</taxon>
        <taxon>Pseudomonadati</taxon>
        <taxon>Thermodesulfobacteriota</taxon>
        <taxon>Desulfuromonadia</taxon>
        <taxon>Desulfuromonadales</taxon>
        <taxon>Syntrophotaleaceae</taxon>
        <taxon>Syntrophotalea</taxon>
    </lineage>
</organism>
<keyword evidence="2" id="KW-1185">Reference proteome</keyword>
<sequence length="261" mass="29310">MNTWLNSPDKIIANLRGAPERMHKVDSVLGDRTFTQFSEAIAKILRHSEVEQNCINQLLPRELGADVCINLFSAAAEFETGINVLRLSNAPASQRQGRVASELIALSILIALPDKLIRRLPPKLQLVKKLSENPGKKVVDLYKTQMTFQGRKPIRIEPQVKGNMIYPAFLSALRNILNAPCEIVENLKLYRETVQHPASHASLEVGLFHFEGFDGGRSGATFMEERTDTYKNSVKDLTNLAIWHARALDATYRFLKDSEDA</sequence>
<dbReference type="KEGG" id="pca:Pcar_1379"/>
<dbReference type="AlphaFoldDB" id="Q3A4T1"/>
<name>Q3A4T1_SYNC1</name>
<evidence type="ECO:0000313" key="2">
    <source>
        <dbReference type="Proteomes" id="UP000002534"/>
    </source>
</evidence>
<dbReference type="Proteomes" id="UP000002534">
    <property type="component" value="Chromosome"/>
</dbReference>
<dbReference type="EMBL" id="CP000142">
    <property type="protein sequence ID" value="ABA88626.1"/>
    <property type="molecule type" value="Genomic_DNA"/>
</dbReference>
<reference evidence="2" key="1">
    <citation type="submission" date="2005-10" db="EMBL/GenBank/DDBJ databases">
        <title>Complete sequence of Pelobacter carbinolicus DSM 2380.</title>
        <authorList>
            <person name="Copeland A."/>
            <person name="Lucas S."/>
            <person name="Lapidus A."/>
            <person name="Barry K."/>
            <person name="Detter J.C."/>
            <person name="Glavina T."/>
            <person name="Hammon N."/>
            <person name="Israni S."/>
            <person name="Pitluck S."/>
            <person name="Chertkov O."/>
            <person name="Schmutz J."/>
            <person name="Larimer F."/>
            <person name="Land M."/>
            <person name="Kyrpides N."/>
            <person name="Ivanova N."/>
            <person name="Richardson P."/>
        </authorList>
    </citation>
    <scope>NUCLEOTIDE SEQUENCE [LARGE SCALE GENOMIC DNA]</scope>
    <source>
        <strain evidence="2">DSM 2380 / NBRC 103641 / GraBd1</strain>
    </source>
</reference>
<dbReference type="RefSeq" id="WP_011341108.1">
    <property type="nucleotide sequence ID" value="NC_007498.2"/>
</dbReference>
<evidence type="ECO:0000313" key="1">
    <source>
        <dbReference type="EMBL" id="ABA88626.1"/>
    </source>
</evidence>
<dbReference type="HOGENOM" id="CLU_1064955_0_0_7"/>
<dbReference type="STRING" id="338963.Pcar_1379"/>